<organism evidence="2 3">
    <name type="scientific">Xenoophorus captivus</name>
    <dbReference type="NCBI Taxonomy" id="1517983"/>
    <lineage>
        <taxon>Eukaryota</taxon>
        <taxon>Metazoa</taxon>
        <taxon>Chordata</taxon>
        <taxon>Craniata</taxon>
        <taxon>Vertebrata</taxon>
        <taxon>Euteleostomi</taxon>
        <taxon>Actinopterygii</taxon>
        <taxon>Neopterygii</taxon>
        <taxon>Teleostei</taxon>
        <taxon>Neoteleostei</taxon>
        <taxon>Acanthomorphata</taxon>
        <taxon>Ovalentaria</taxon>
        <taxon>Atherinomorphae</taxon>
        <taxon>Cyprinodontiformes</taxon>
        <taxon>Goodeidae</taxon>
        <taxon>Xenoophorus</taxon>
    </lineage>
</organism>
<feature type="region of interest" description="Disordered" evidence="1">
    <location>
        <begin position="23"/>
        <end position="88"/>
    </location>
</feature>
<dbReference type="EMBL" id="JAHRIN010050862">
    <property type="protein sequence ID" value="MEQ2208962.1"/>
    <property type="molecule type" value="Genomic_DNA"/>
</dbReference>
<evidence type="ECO:0000256" key="1">
    <source>
        <dbReference type="SAM" id="MobiDB-lite"/>
    </source>
</evidence>
<comment type="caution">
    <text evidence="2">The sequence shown here is derived from an EMBL/GenBank/DDBJ whole genome shotgun (WGS) entry which is preliminary data.</text>
</comment>
<evidence type="ECO:0000313" key="3">
    <source>
        <dbReference type="Proteomes" id="UP001434883"/>
    </source>
</evidence>
<gene>
    <name evidence="2" type="ORF">XENOCAPTIV_020782</name>
</gene>
<dbReference type="Proteomes" id="UP001434883">
    <property type="component" value="Unassembled WGS sequence"/>
</dbReference>
<reference evidence="2 3" key="1">
    <citation type="submission" date="2021-06" db="EMBL/GenBank/DDBJ databases">
        <authorList>
            <person name="Palmer J.M."/>
        </authorList>
    </citation>
    <scope>NUCLEOTIDE SEQUENCE [LARGE SCALE GENOMIC DNA]</scope>
    <source>
        <strain evidence="2 3">XC_2019</strain>
        <tissue evidence="2">Muscle</tissue>
    </source>
</reference>
<evidence type="ECO:0000313" key="2">
    <source>
        <dbReference type="EMBL" id="MEQ2208962.1"/>
    </source>
</evidence>
<proteinExistence type="predicted"/>
<name>A0ABV0RMR7_9TELE</name>
<keyword evidence="3" id="KW-1185">Reference proteome</keyword>
<protein>
    <submittedName>
        <fullName evidence="2">Uncharacterized protein</fullName>
    </submittedName>
</protein>
<sequence>MLSSVCRDGAQLQRSLDSSVTLQPRALIGRRSRKEAATAAAGTESGGQGDSPMSEQDSGILDVEDEEEEEVSKLAPQPHLSVNLTSDL</sequence>
<accession>A0ABV0RMR7</accession>